<sequence length="192" mass="21815">MVRDVNRTEVDRRQERLLSEYGDVPVREEHEEVPAGVFPELRDLATEGYTGGGYVWVVREPPETAPLSESLPADIQEDRRVLMILSRGSTRWGLPGGGRECGESYEETAVREVREETGIDCRIVEPFLLRRRVSVSKGEHDERLHTLWVFFDGRYEGGHLAIQPGELNGAAWFSQPPARMHPEGEFRAADWG</sequence>
<dbReference type="STRING" id="660518.SAMN05216218_11018"/>
<dbReference type="RefSeq" id="WP_092693208.1">
    <property type="nucleotide sequence ID" value="NZ_FNBK01000010.1"/>
</dbReference>
<keyword evidence="5" id="KW-1185">Reference proteome</keyword>
<dbReference type="AlphaFoldDB" id="A0A1G7P7V6"/>
<accession>A0A1G7P7V6</accession>
<name>A0A1G7P7V6_9EURY</name>
<dbReference type="PROSITE" id="PS51462">
    <property type="entry name" value="NUDIX"/>
    <property type="match status" value="1"/>
</dbReference>
<dbReference type="GO" id="GO:0016787">
    <property type="term" value="F:hydrolase activity"/>
    <property type="evidence" value="ECO:0007669"/>
    <property type="project" value="UniProtKB-KW"/>
</dbReference>
<feature type="domain" description="Nudix hydrolase" evidence="3">
    <location>
        <begin position="48"/>
        <end position="192"/>
    </location>
</feature>
<dbReference type="Pfam" id="PF00293">
    <property type="entry name" value="NUDIX"/>
    <property type="match status" value="1"/>
</dbReference>
<reference evidence="5" key="1">
    <citation type="submission" date="2016-10" db="EMBL/GenBank/DDBJ databases">
        <authorList>
            <person name="Varghese N."/>
            <person name="Submissions S."/>
        </authorList>
    </citation>
    <scope>NUCLEOTIDE SEQUENCE [LARGE SCALE GENOMIC DNA]</scope>
    <source>
        <strain evidence="5">IBRC-M 10760</strain>
    </source>
</reference>
<protein>
    <submittedName>
        <fullName evidence="4">ADP-ribose pyrophosphatase YjhB, NUDIX family</fullName>
    </submittedName>
</protein>
<dbReference type="CDD" id="cd02883">
    <property type="entry name" value="NUDIX_Hydrolase"/>
    <property type="match status" value="1"/>
</dbReference>
<proteinExistence type="predicted"/>
<evidence type="ECO:0000256" key="1">
    <source>
        <dbReference type="ARBA" id="ARBA00001946"/>
    </source>
</evidence>
<keyword evidence="2" id="KW-0378">Hydrolase</keyword>
<dbReference type="InterPro" id="IPR020084">
    <property type="entry name" value="NUDIX_hydrolase_CS"/>
</dbReference>
<dbReference type="Proteomes" id="UP000199076">
    <property type="component" value="Unassembled WGS sequence"/>
</dbReference>
<dbReference type="EMBL" id="FNBK01000010">
    <property type="protein sequence ID" value="SDF82406.1"/>
    <property type="molecule type" value="Genomic_DNA"/>
</dbReference>
<gene>
    <name evidence="4" type="ORF">SAMN05216218_11018</name>
</gene>
<dbReference type="InterPro" id="IPR000086">
    <property type="entry name" value="NUDIX_hydrolase_dom"/>
</dbReference>
<dbReference type="PROSITE" id="PS00893">
    <property type="entry name" value="NUDIX_BOX"/>
    <property type="match status" value="1"/>
</dbReference>
<dbReference type="Gene3D" id="3.90.79.10">
    <property type="entry name" value="Nucleoside Triphosphate Pyrophosphohydrolase"/>
    <property type="match status" value="1"/>
</dbReference>
<dbReference type="OrthoDB" id="313151at2157"/>
<dbReference type="SUPFAM" id="SSF55811">
    <property type="entry name" value="Nudix"/>
    <property type="match status" value="1"/>
</dbReference>
<evidence type="ECO:0000259" key="3">
    <source>
        <dbReference type="PROSITE" id="PS51462"/>
    </source>
</evidence>
<evidence type="ECO:0000313" key="5">
    <source>
        <dbReference type="Proteomes" id="UP000199076"/>
    </source>
</evidence>
<comment type="cofactor">
    <cofactor evidence="1">
        <name>Mg(2+)</name>
        <dbReference type="ChEBI" id="CHEBI:18420"/>
    </cofactor>
</comment>
<evidence type="ECO:0000256" key="2">
    <source>
        <dbReference type="ARBA" id="ARBA00022801"/>
    </source>
</evidence>
<dbReference type="PANTHER" id="PTHR43046:SF14">
    <property type="entry name" value="MUTT_NUDIX FAMILY PROTEIN"/>
    <property type="match status" value="1"/>
</dbReference>
<organism evidence="4 5">
    <name type="scientific">Halorientalis regularis</name>
    <dbReference type="NCBI Taxonomy" id="660518"/>
    <lineage>
        <taxon>Archaea</taxon>
        <taxon>Methanobacteriati</taxon>
        <taxon>Methanobacteriota</taxon>
        <taxon>Stenosarchaea group</taxon>
        <taxon>Halobacteria</taxon>
        <taxon>Halobacteriales</taxon>
        <taxon>Haloarculaceae</taxon>
        <taxon>Halorientalis</taxon>
    </lineage>
</organism>
<dbReference type="InterPro" id="IPR020476">
    <property type="entry name" value="Nudix_hydrolase"/>
</dbReference>
<dbReference type="PRINTS" id="PR00502">
    <property type="entry name" value="NUDIXFAMILY"/>
</dbReference>
<evidence type="ECO:0000313" key="4">
    <source>
        <dbReference type="EMBL" id="SDF82406.1"/>
    </source>
</evidence>
<dbReference type="PANTHER" id="PTHR43046">
    <property type="entry name" value="GDP-MANNOSE MANNOSYL HYDROLASE"/>
    <property type="match status" value="1"/>
</dbReference>
<dbReference type="InterPro" id="IPR015797">
    <property type="entry name" value="NUDIX_hydrolase-like_dom_sf"/>
</dbReference>